<evidence type="ECO:0000256" key="1">
    <source>
        <dbReference type="SAM" id="MobiDB-lite"/>
    </source>
</evidence>
<organism evidence="2 3">
    <name type="scientific">Linnemannia exigua</name>
    <dbReference type="NCBI Taxonomy" id="604196"/>
    <lineage>
        <taxon>Eukaryota</taxon>
        <taxon>Fungi</taxon>
        <taxon>Fungi incertae sedis</taxon>
        <taxon>Mucoromycota</taxon>
        <taxon>Mortierellomycotina</taxon>
        <taxon>Mortierellomycetes</taxon>
        <taxon>Mortierellales</taxon>
        <taxon>Mortierellaceae</taxon>
        <taxon>Linnemannia</taxon>
    </lineage>
</organism>
<protein>
    <submittedName>
        <fullName evidence="2">Uncharacterized protein</fullName>
    </submittedName>
</protein>
<dbReference type="EMBL" id="JAAAIL010000013">
    <property type="protein sequence ID" value="KAG0281610.1"/>
    <property type="molecule type" value="Genomic_DNA"/>
</dbReference>
<keyword evidence="3" id="KW-1185">Reference proteome</keyword>
<dbReference type="AlphaFoldDB" id="A0AAD4HA98"/>
<feature type="compositionally biased region" description="Polar residues" evidence="1">
    <location>
        <begin position="44"/>
        <end position="55"/>
    </location>
</feature>
<name>A0AAD4HA98_9FUNG</name>
<reference evidence="2" key="1">
    <citation type="journal article" date="2020" name="Fungal Divers.">
        <title>Resolving the Mortierellaceae phylogeny through synthesis of multi-gene phylogenetics and phylogenomics.</title>
        <authorList>
            <person name="Vandepol N."/>
            <person name="Liber J."/>
            <person name="Desiro A."/>
            <person name="Na H."/>
            <person name="Kennedy M."/>
            <person name="Barry K."/>
            <person name="Grigoriev I.V."/>
            <person name="Miller A.N."/>
            <person name="O'Donnell K."/>
            <person name="Stajich J.E."/>
            <person name="Bonito G."/>
        </authorList>
    </citation>
    <scope>NUCLEOTIDE SEQUENCE</scope>
    <source>
        <strain evidence="2">NRRL 28262</strain>
    </source>
</reference>
<accession>A0AAD4HA98</accession>
<dbReference type="Proteomes" id="UP001194580">
    <property type="component" value="Unassembled WGS sequence"/>
</dbReference>
<evidence type="ECO:0000313" key="3">
    <source>
        <dbReference type="Proteomes" id="UP001194580"/>
    </source>
</evidence>
<evidence type="ECO:0000313" key="2">
    <source>
        <dbReference type="EMBL" id="KAG0281610.1"/>
    </source>
</evidence>
<gene>
    <name evidence="2" type="ORF">BGZ95_001464</name>
</gene>
<proteinExistence type="predicted"/>
<feature type="compositionally biased region" description="Basic and acidic residues" evidence="1">
    <location>
        <begin position="203"/>
        <end position="218"/>
    </location>
</feature>
<feature type="compositionally biased region" description="Low complexity" evidence="1">
    <location>
        <begin position="1"/>
        <end position="21"/>
    </location>
</feature>
<sequence>MRLDTTTSSSTTATAAAGSSAEVTGARKSSSVQDDQETNKKQLKSANKTQAPYTTVAASIIDPRYRTMFGYRGPEHPKSTPAELAELERERLSHLAASFESSSSSSSSSLLLDVKSAVTKISAESRVHLAMMNYSPSQIDSMTPEQASAVLHSAQHHHDNARQELTQEQQSSSKPTDTNADADTNTCVQVGGTQTTVSALVQDRPRKDDEEGKEEHGLRFSPDVMSSVSLKARGMHN</sequence>
<comment type="caution">
    <text evidence="2">The sequence shown here is derived from an EMBL/GenBank/DDBJ whole genome shotgun (WGS) entry which is preliminary data.</text>
</comment>
<feature type="region of interest" description="Disordered" evidence="1">
    <location>
        <begin position="1"/>
        <end position="55"/>
    </location>
</feature>
<feature type="compositionally biased region" description="Polar residues" evidence="1">
    <location>
        <begin position="163"/>
        <end position="175"/>
    </location>
</feature>
<feature type="region of interest" description="Disordered" evidence="1">
    <location>
        <begin position="138"/>
        <end position="237"/>
    </location>
</feature>
<feature type="compositionally biased region" description="Low complexity" evidence="1">
    <location>
        <begin position="176"/>
        <end position="197"/>
    </location>
</feature>